<dbReference type="PANTHER" id="PTHR42756">
    <property type="entry name" value="TRANSCRIPTIONAL REGULATOR, MARR"/>
    <property type="match status" value="1"/>
</dbReference>
<feature type="domain" description="HTH marR-type" evidence="4">
    <location>
        <begin position="7"/>
        <end position="139"/>
    </location>
</feature>
<dbReference type="GO" id="GO:0003700">
    <property type="term" value="F:DNA-binding transcription factor activity"/>
    <property type="evidence" value="ECO:0007669"/>
    <property type="project" value="InterPro"/>
</dbReference>
<keyword evidence="3" id="KW-0804">Transcription</keyword>
<keyword evidence="1" id="KW-0805">Transcription regulation</keyword>
<dbReference type="RefSeq" id="WP_163159489.1">
    <property type="nucleotide sequence ID" value="NZ_VKHP01000151.1"/>
</dbReference>
<dbReference type="EMBL" id="VKHP01000151">
    <property type="protein sequence ID" value="NEU99903.1"/>
    <property type="molecule type" value="Genomic_DNA"/>
</dbReference>
<dbReference type="AlphaFoldDB" id="A0A6P1BNW6"/>
<protein>
    <submittedName>
        <fullName evidence="5">MarR family transcriptional regulator</fullName>
    </submittedName>
</protein>
<dbReference type="PRINTS" id="PR00598">
    <property type="entry name" value="HTHMARR"/>
</dbReference>
<keyword evidence="2" id="KW-0238">DNA-binding</keyword>
<evidence type="ECO:0000313" key="5">
    <source>
        <dbReference type="EMBL" id="NEU99903.1"/>
    </source>
</evidence>
<evidence type="ECO:0000256" key="3">
    <source>
        <dbReference type="ARBA" id="ARBA00023163"/>
    </source>
</evidence>
<reference evidence="5 6" key="1">
    <citation type="journal article" date="2020" name="Arch. Microbiol.">
        <title>Bradyrhizobium uaiense sp. nov., a new highly efficient cowpea symbiont.</title>
        <authorList>
            <person name="Cabral Michel D."/>
            <person name="Azarias Guimaraes A."/>
            <person name="Martins da Costa E."/>
            <person name="Soares de Carvalho T."/>
            <person name="Balsanelli E."/>
            <person name="Willems A."/>
            <person name="Maltempi de Souza E."/>
            <person name="de Souza Moreira F.M."/>
        </authorList>
    </citation>
    <scope>NUCLEOTIDE SEQUENCE [LARGE SCALE GENOMIC DNA]</scope>
    <source>
        <strain evidence="5 6">UFLA 03-164</strain>
    </source>
</reference>
<dbReference type="Proteomes" id="UP000468531">
    <property type="component" value="Unassembled WGS sequence"/>
</dbReference>
<evidence type="ECO:0000256" key="2">
    <source>
        <dbReference type="ARBA" id="ARBA00023125"/>
    </source>
</evidence>
<dbReference type="SMART" id="SM00347">
    <property type="entry name" value="HTH_MARR"/>
    <property type="match status" value="1"/>
</dbReference>
<dbReference type="GO" id="GO:0003677">
    <property type="term" value="F:DNA binding"/>
    <property type="evidence" value="ECO:0007669"/>
    <property type="project" value="UniProtKB-KW"/>
</dbReference>
<dbReference type="InterPro" id="IPR036388">
    <property type="entry name" value="WH-like_DNA-bd_sf"/>
</dbReference>
<keyword evidence="6" id="KW-1185">Reference proteome</keyword>
<dbReference type="InterPro" id="IPR000835">
    <property type="entry name" value="HTH_MarR-typ"/>
</dbReference>
<dbReference type="InterPro" id="IPR036390">
    <property type="entry name" value="WH_DNA-bd_sf"/>
</dbReference>
<dbReference type="InterPro" id="IPR011991">
    <property type="entry name" value="ArsR-like_HTH"/>
</dbReference>
<dbReference type="Gene3D" id="1.10.10.10">
    <property type="entry name" value="Winged helix-like DNA-binding domain superfamily/Winged helix DNA-binding domain"/>
    <property type="match status" value="1"/>
</dbReference>
<evidence type="ECO:0000313" key="6">
    <source>
        <dbReference type="Proteomes" id="UP000468531"/>
    </source>
</evidence>
<dbReference type="PANTHER" id="PTHR42756:SF1">
    <property type="entry name" value="TRANSCRIPTIONAL REPRESSOR OF EMRAB OPERON"/>
    <property type="match status" value="1"/>
</dbReference>
<organism evidence="5 6">
    <name type="scientific">Bradyrhizobium uaiense</name>
    <dbReference type="NCBI Taxonomy" id="2594946"/>
    <lineage>
        <taxon>Bacteria</taxon>
        <taxon>Pseudomonadati</taxon>
        <taxon>Pseudomonadota</taxon>
        <taxon>Alphaproteobacteria</taxon>
        <taxon>Hyphomicrobiales</taxon>
        <taxon>Nitrobacteraceae</taxon>
        <taxon>Bradyrhizobium</taxon>
    </lineage>
</organism>
<dbReference type="SUPFAM" id="SSF46785">
    <property type="entry name" value="Winged helix' DNA-binding domain"/>
    <property type="match status" value="1"/>
</dbReference>
<dbReference type="PROSITE" id="PS50995">
    <property type="entry name" value="HTH_MARR_2"/>
    <property type="match status" value="1"/>
</dbReference>
<proteinExistence type="predicted"/>
<comment type="caution">
    <text evidence="5">The sequence shown here is derived from an EMBL/GenBank/DDBJ whole genome shotgun (WGS) entry which is preliminary data.</text>
</comment>
<gene>
    <name evidence="5" type="ORF">FNJ47_29820</name>
</gene>
<accession>A0A6P1BNW6</accession>
<evidence type="ECO:0000259" key="4">
    <source>
        <dbReference type="PROSITE" id="PS50995"/>
    </source>
</evidence>
<sequence>MTDWDLFDRPAPLVNMASRSFLRIGERRVKPHGFSIGQLPVLYLLRDGKAMSQRDLARAAKVEQPSMAQILARMERDGLIQRTPMPGDGRSQQVSLTKAARAKLPAARKALHRDQDQALAGFSAEEVTTLLELLRRLNRNLDRIVAEEVESGEAVDA</sequence>
<evidence type="ECO:0000256" key="1">
    <source>
        <dbReference type="ARBA" id="ARBA00023015"/>
    </source>
</evidence>
<dbReference type="Pfam" id="PF01047">
    <property type="entry name" value="MarR"/>
    <property type="match status" value="1"/>
</dbReference>
<name>A0A6P1BNW6_9BRAD</name>
<dbReference type="CDD" id="cd00090">
    <property type="entry name" value="HTH_ARSR"/>
    <property type="match status" value="1"/>
</dbReference>